<dbReference type="SUPFAM" id="SSF51182">
    <property type="entry name" value="RmlC-like cupins"/>
    <property type="match status" value="1"/>
</dbReference>
<accession>A0ABU3BWM3</accession>
<feature type="domain" description="Pirin N-terminal" evidence="3">
    <location>
        <begin position="42"/>
        <end position="140"/>
    </location>
</feature>
<reference evidence="5 6" key="1">
    <citation type="submission" date="2023-09" db="EMBL/GenBank/DDBJ databases">
        <authorList>
            <person name="Rey-Velasco X."/>
        </authorList>
    </citation>
    <scope>NUCLEOTIDE SEQUENCE [LARGE SCALE GENOMIC DNA]</scope>
    <source>
        <strain evidence="5 6">W335</strain>
    </source>
</reference>
<dbReference type="InterPro" id="IPR003829">
    <property type="entry name" value="Pirin_N_dom"/>
</dbReference>
<dbReference type="PIRSF" id="PIRSF006232">
    <property type="entry name" value="Pirin"/>
    <property type="match status" value="1"/>
</dbReference>
<dbReference type="Pfam" id="PF05726">
    <property type="entry name" value="Pirin_C"/>
    <property type="match status" value="1"/>
</dbReference>
<evidence type="ECO:0000313" key="6">
    <source>
        <dbReference type="Proteomes" id="UP001251857"/>
    </source>
</evidence>
<name>A0ABU3BWM3_9GAMM</name>
<dbReference type="InterPro" id="IPR008778">
    <property type="entry name" value="Pirin_C_dom"/>
</dbReference>
<evidence type="ECO:0000256" key="2">
    <source>
        <dbReference type="RuleBase" id="RU003457"/>
    </source>
</evidence>
<dbReference type="PANTHER" id="PTHR13903">
    <property type="entry name" value="PIRIN-RELATED"/>
    <property type="match status" value="1"/>
</dbReference>
<dbReference type="PANTHER" id="PTHR13903:SF8">
    <property type="entry name" value="PIRIN"/>
    <property type="match status" value="1"/>
</dbReference>
<dbReference type="Proteomes" id="UP001251857">
    <property type="component" value="Unassembled WGS sequence"/>
</dbReference>
<evidence type="ECO:0000259" key="4">
    <source>
        <dbReference type="Pfam" id="PF05726"/>
    </source>
</evidence>
<dbReference type="EMBL" id="JAVRIB010000002">
    <property type="protein sequence ID" value="MDT0633683.1"/>
    <property type="molecule type" value="Genomic_DNA"/>
</dbReference>
<keyword evidence="6" id="KW-1185">Reference proteome</keyword>
<dbReference type="Gene3D" id="2.60.120.10">
    <property type="entry name" value="Jelly Rolls"/>
    <property type="match status" value="1"/>
</dbReference>
<evidence type="ECO:0000259" key="3">
    <source>
        <dbReference type="Pfam" id="PF02678"/>
    </source>
</evidence>
<sequence>MSNIEPQCRLSDSRDCPAAADAPVSEIIAAREAVLGKDMVIRRALPSRHRRMIGAWCFLDHAGPADVSANPVDVGSHPHIGLQTFTWPVSGQLLHKDSLGSNQVIDPGQVNLMTAGRGITHSEESPEGGPACFEGAQLWIALPDAHRHIEPAFENYPKQPQIDRDGFRITVLAGEAFGERAPARIYSPLVSVDFTTDGDAATDLPLRADFEYGLLVLQGELTVAGQSLVPGQLLYLGRGRESLPVRADGAVRVLLIGGEPFGEEILLWWNYVARTKAEIAEADADWKRHDPRFGAVPGYAGEPLNSPALPWR</sequence>
<evidence type="ECO:0000313" key="5">
    <source>
        <dbReference type="EMBL" id="MDT0633683.1"/>
    </source>
</evidence>
<gene>
    <name evidence="5" type="ORF">RM532_01790</name>
</gene>
<organism evidence="5 6">
    <name type="scientific">Spectribacter hydrogenoxidans</name>
    <dbReference type="NCBI Taxonomy" id="3075608"/>
    <lineage>
        <taxon>Bacteria</taxon>
        <taxon>Pseudomonadati</taxon>
        <taxon>Pseudomonadota</taxon>
        <taxon>Gammaproteobacteria</taxon>
        <taxon>Salinisphaerales</taxon>
        <taxon>Salinisphaeraceae</taxon>
        <taxon>Spectribacter</taxon>
    </lineage>
</organism>
<dbReference type="InterPro" id="IPR014710">
    <property type="entry name" value="RmlC-like_jellyroll"/>
</dbReference>
<dbReference type="CDD" id="cd02909">
    <property type="entry name" value="cupin_pirin_N"/>
    <property type="match status" value="1"/>
</dbReference>
<dbReference type="RefSeq" id="WP_311651400.1">
    <property type="nucleotide sequence ID" value="NZ_JAVRIB010000002.1"/>
</dbReference>
<protein>
    <submittedName>
        <fullName evidence="5">Pirin family protein</fullName>
    </submittedName>
</protein>
<feature type="domain" description="Pirin C-terminal" evidence="4">
    <location>
        <begin position="192"/>
        <end position="289"/>
    </location>
</feature>
<dbReference type="CDD" id="cd02247">
    <property type="entry name" value="cupin_pirin_C"/>
    <property type="match status" value="1"/>
</dbReference>
<dbReference type="InterPro" id="IPR011051">
    <property type="entry name" value="RmlC_Cupin_sf"/>
</dbReference>
<dbReference type="Pfam" id="PF02678">
    <property type="entry name" value="Pirin"/>
    <property type="match status" value="1"/>
</dbReference>
<comment type="similarity">
    <text evidence="1 2">Belongs to the pirin family.</text>
</comment>
<dbReference type="InterPro" id="IPR012093">
    <property type="entry name" value="Pirin"/>
</dbReference>
<comment type="caution">
    <text evidence="5">The sequence shown here is derived from an EMBL/GenBank/DDBJ whole genome shotgun (WGS) entry which is preliminary data.</text>
</comment>
<evidence type="ECO:0000256" key="1">
    <source>
        <dbReference type="ARBA" id="ARBA00008416"/>
    </source>
</evidence>
<proteinExistence type="inferred from homology"/>